<organism evidence="11 12">
    <name type="scientific">Geranomyces variabilis</name>
    <dbReference type="NCBI Taxonomy" id="109894"/>
    <lineage>
        <taxon>Eukaryota</taxon>
        <taxon>Fungi</taxon>
        <taxon>Fungi incertae sedis</taxon>
        <taxon>Chytridiomycota</taxon>
        <taxon>Chytridiomycota incertae sedis</taxon>
        <taxon>Chytridiomycetes</taxon>
        <taxon>Spizellomycetales</taxon>
        <taxon>Powellomycetaceae</taxon>
        <taxon>Geranomyces</taxon>
    </lineage>
</organism>
<accession>A0AAD5TP81</accession>
<feature type="binding site" evidence="9">
    <location>
        <position position="185"/>
    </location>
    <ligand>
        <name>ATP</name>
        <dbReference type="ChEBI" id="CHEBI:30616"/>
    </ligand>
</feature>
<comment type="function">
    <text evidence="9">Catalyzes the phosphorylation of ribose at O-5 in a reaction requiring ATP and magnesium. The resulting D-ribose-5-phosphate can then be used either for sythesis of nucleotides, histidine, and tryptophan, or as a component of the pentose phosphate pathway.</text>
</comment>
<dbReference type="AlphaFoldDB" id="A0AAD5TP81"/>
<keyword evidence="8 9" id="KW-0119">Carbohydrate metabolism</keyword>
<feature type="binding site" evidence="9">
    <location>
        <begin position="234"/>
        <end position="239"/>
    </location>
    <ligand>
        <name>ATP</name>
        <dbReference type="ChEBI" id="CHEBI:30616"/>
    </ligand>
</feature>
<keyword evidence="4 9" id="KW-0418">Kinase</keyword>
<dbReference type="GO" id="GO:0046872">
    <property type="term" value="F:metal ion binding"/>
    <property type="evidence" value="ECO:0007669"/>
    <property type="project" value="UniProtKB-KW"/>
</dbReference>
<comment type="cofactor">
    <cofactor evidence="9">
        <name>Mg(2+)</name>
        <dbReference type="ChEBI" id="CHEBI:18420"/>
    </cofactor>
    <text evidence="9">Requires a divalent cation, most likely magnesium in vivo, as an electrophilic catalyst to aid phosphoryl group transfer. It is the chelate of the metal and the nucleotide that is the actual substrate.</text>
</comment>
<feature type="domain" description="Carbohydrate kinase PfkB" evidence="10">
    <location>
        <begin position="1"/>
        <end position="359"/>
    </location>
</feature>
<feature type="binding site" evidence="9">
    <location>
        <position position="357"/>
    </location>
    <ligand>
        <name>K(+)</name>
        <dbReference type="ChEBI" id="CHEBI:29103"/>
    </ligand>
</feature>
<evidence type="ECO:0000256" key="4">
    <source>
        <dbReference type="ARBA" id="ARBA00022777"/>
    </source>
</evidence>
<keyword evidence="1 9" id="KW-0808">Transferase</keyword>
<keyword evidence="3 9" id="KW-0547">Nucleotide-binding</keyword>
<dbReference type="InterPro" id="IPR029056">
    <property type="entry name" value="Ribokinase-like"/>
</dbReference>
<evidence type="ECO:0000256" key="9">
    <source>
        <dbReference type="HAMAP-Rule" id="MF_03215"/>
    </source>
</evidence>
<dbReference type="PANTHER" id="PTHR10584:SF166">
    <property type="entry name" value="RIBOKINASE"/>
    <property type="match status" value="1"/>
</dbReference>
<dbReference type="GO" id="GO:0005737">
    <property type="term" value="C:cytoplasm"/>
    <property type="evidence" value="ECO:0007669"/>
    <property type="project" value="UniProtKB-SubCell"/>
</dbReference>
<evidence type="ECO:0000256" key="2">
    <source>
        <dbReference type="ARBA" id="ARBA00022723"/>
    </source>
</evidence>
<keyword evidence="9" id="KW-0963">Cytoplasm</keyword>
<evidence type="ECO:0000256" key="6">
    <source>
        <dbReference type="ARBA" id="ARBA00022842"/>
    </source>
</evidence>
<comment type="caution">
    <text evidence="11">The sequence shown here is derived from an EMBL/GenBank/DDBJ whole genome shotgun (WGS) entry which is preliminary data.</text>
</comment>
<evidence type="ECO:0000256" key="7">
    <source>
        <dbReference type="ARBA" id="ARBA00022958"/>
    </source>
</evidence>
<feature type="binding site" evidence="9">
    <location>
        <begin position="293"/>
        <end position="294"/>
    </location>
    <ligand>
        <name>ATP</name>
        <dbReference type="ChEBI" id="CHEBI:30616"/>
    </ligand>
</feature>
<feature type="binding site" evidence="9">
    <location>
        <begin position="11"/>
        <end position="13"/>
    </location>
    <ligand>
        <name>substrate</name>
    </ligand>
</feature>
<keyword evidence="7 9" id="KW-0630">Potassium</keyword>
<comment type="activity regulation">
    <text evidence="9">Activated by a monovalent cation that binds near, but not in, the active site. The most likely occupant of the site in vivo is potassium. Ion binding induces a conformational change that may alter substrate affinity.</text>
</comment>
<dbReference type="Gene3D" id="3.40.1190.20">
    <property type="match status" value="1"/>
</dbReference>
<dbReference type="SUPFAM" id="SSF53613">
    <property type="entry name" value="Ribokinase-like"/>
    <property type="match status" value="1"/>
</dbReference>
<comment type="pathway">
    <text evidence="9">Carbohydrate metabolism; D-ribose degradation; D-ribose 5-phosphate from beta-D-ribopyranose: step 2/2.</text>
</comment>
<feature type="binding site" evidence="9">
    <location>
        <position position="348"/>
    </location>
    <ligand>
        <name>K(+)</name>
        <dbReference type="ChEBI" id="CHEBI:29103"/>
    </ligand>
</feature>
<feature type="binding site" evidence="9">
    <location>
        <position position="353"/>
    </location>
    <ligand>
        <name>K(+)</name>
        <dbReference type="ChEBI" id="CHEBI:29103"/>
    </ligand>
</feature>
<evidence type="ECO:0000256" key="8">
    <source>
        <dbReference type="ARBA" id="ARBA00023277"/>
    </source>
</evidence>
<comment type="similarity">
    <text evidence="9">Belongs to the carbohydrate kinase PfkB family. Ribokinase subfamily.</text>
</comment>
<keyword evidence="2 9" id="KW-0479">Metal-binding</keyword>
<feature type="binding site" evidence="9">
    <location>
        <position position="139"/>
    </location>
    <ligand>
        <name>substrate</name>
    </ligand>
</feature>
<evidence type="ECO:0000313" key="11">
    <source>
        <dbReference type="EMBL" id="KAJ3180523.1"/>
    </source>
</evidence>
<evidence type="ECO:0000313" key="12">
    <source>
        <dbReference type="Proteomes" id="UP001212152"/>
    </source>
</evidence>
<feature type="binding site" evidence="9">
    <location>
        <begin position="39"/>
        <end position="43"/>
    </location>
    <ligand>
        <name>substrate</name>
    </ligand>
</feature>
<dbReference type="PANTHER" id="PTHR10584">
    <property type="entry name" value="SUGAR KINASE"/>
    <property type="match status" value="1"/>
</dbReference>
<comment type="caution">
    <text evidence="9">Lacks conserved residue(s) required for the propagation of feature annotation.</text>
</comment>
<dbReference type="InterPro" id="IPR011611">
    <property type="entry name" value="PfkB_dom"/>
</dbReference>
<dbReference type="PRINTS" id="PR00990">
    <property type="entry name" value="RIBOKINASE"/>
</dbReference>
<dbReference type="GO" id="GO:0004747">
    <property type="term" value="F:ribokinase activity"/>
    <property type="evidence" value="ECO:0007669"/>
    <property type="project" value="UniProtKB-UniRule"/>
</dbReference>
<dbReference type="Pfam" id="PF00294">
    <property type="entry name" value="PfkB"/>
    <property type="match status" value="1"/>
</dbReference>
<gene>
    <name evidence="11" type="ORF">HDU87_002032</name>
</gene>
<dbReference type="GO" id="GO:0005524">
    <property type="term" value="F:ATP binding"/>
    <property type="evidence" value="ECO:0007669"/>
    <property type="project" value="UniProtKB-UniRule"/>
</dbReference>
<protein>
    <recommendedName>
        <fullName evidence="9">Ribokinase</fullName>
        <shortName evidence="9">RK</shortName>
        <ecNumber evidence="9">2.7.1.15</ecNumber>
    </recommendedName>
</protein>
<dbReference type="GO" id="GO:0005634">
    <property type="term" value="C:nucleus"/>
    <property type="evidence" value="ECO:0007669"/>
    <property type="project" value="UniProtKB-SubCell"/>
</dbReference>
<dbReference type="GO" id="GO:0019303">
    <property type="term" value="P:D-ribose catabolic process"/>
    <property type="evidence" value="ECO:0007669"/>
    <property type="project" value="UniProtKB-UniRule"/>
</dbReference>
<comment type="catalytic activity">
    <reaction evidence="9">
        <text>D-ribose + ATP = D-ribose 5-phosphate + ADP + H(+)</text>
        <dbReference type="Rhea" id="RHEA:13697"/>
        <dbReference type="ChEBI" id="CHEBI:15378"/>
        <dbReference type="ChEBI" id="CHEBI:30616"/>
        <dbReference type="ChEBI" id="CHEBI:47013"/>
        <dbReference type="ChEBI" id="CHEBI:78346"/>
        <dbReference type="ChEBI" id="CHEBI:456216"/>
        <dbReference type="EC" id="2.7.1.15"/>
    </reaction>
</comment>
<comment type="subcellular location">
    <subcellularLocation>
        <location evidence="9">Cytoplasm</location>
    </subcellularLocation>
    <subcellularLocation>
        <location evidence="9">Nucleus</location>
    </subcellularLocation>
</comment>
<dbReference type="EMBL" id="JADGJQ010000016">
    <property type="protein sequence ID" value="KAJ3180523.1"/>
    <property type="molecule type" value="Genomic_DNA"/>
</dbReference>
<feature type="active site" description="Proton acceptor" evidence="9">
    <location>
        <position position="294"/>
    </location>
</feature>
<reference evidence="11" key="1">
    <citation type="submission" date="2020-05" db="EMBL/GenBank/DDBJ databases">
        <title>Phylogenomic resolution of chytrid fungi.</title>
        <authorList>
            <person name="Stajich J.E."/>
            <person name="Amses K."/>
            <person name="Simmons R."/>
            <person name="Seto K."/>
            <person name="Myers J."/>
            <person name="Bonds A."/>
            <person name="Quandt C.A."/>
            <person name="Barry K."/>
            <person name="Liu P."/>
            <person name="Grigoriev I."/>
            <person name="Longcore J.E."/>
            <person name="James T.Y."/>
        </authorList>
    </citation>
    <scope>NUCLEOTIDE SEQUENCE</scope>
    <source>
        <strain evidence="11">JEL0379</strain>
    </source>
</reference>
<keyword evidence="9" id="KW-0539">Nucleus</keyword>
<feature type="binding site" evidence="9">
    <location>
        <position position="288"/>
    </location>
    <ligand>
        <name>K(+)</name>
        <dbReference type="ChEBI" id="CHEBI:29103"/>
    </ligand>
</feature>
<feature type="binding site" evidence="9">
    <location>
        <position position="351"/>
    </location>
    <ligand>
        <name>K(+)</name>
        <dbReference type="ChEBI" id="CHEBI:29103"/>
    </ligand>
</feature>
<evidence type="ECO:0000256" key="3">
    <source>
        <dbReference type="ARBA" id="ARBA00022741"/>
    </source>
</evidence>
<dbReference type="InterPro" id="IPR011877">
    <property type="entry name" value="Ribokinase"/>
</dbReference>
<evidence type="ECO:0000259" key="10">
    <source>
        <dbReference type="Pfam" id="PF00294"/>
    </source>
</evidence>
<name>A0AAD5TP81_9FUNG</name>
<evidence type="ECO:0000256" key="5">
    <source>
        <dbReference type="ARBA" id="ARBA00022840"/>
    </source>
</evidence>
<feature type="binding site" evidence="9">
    <location>
        <position position="290"/>
    </location>
    <ligand>
        <name>K(+)</name>
        <dbReference type="ChEBI" id="CHEBI:29103"/>
    </ligand>
</feature>
<dbReference type="InterPro" id="IPR002139">
    <property type="entry name" value="Ribo/fructo_kinase"/>
</dbReference>
<comment type="subunit">
    <text evidence="9">Homodimer.</text>
</comment>
<feature type="binding site" evidence="9">
    <location>
        <position position="294"/>
    </location>
    <ligand>
        <name>substrate</name>
    </ligand>
</feature>
<dbReference type="Proteomes" id="UP001212152">
    <property type="component" value="Unassembled WGS sequence"/>
</dbReference>
<sequence length="371" mass="37522">MPKVLCFGSVNVDDVFVVPHIVLTGETISSSEYTVHPGGKGANQSVALSKAGVETYHAGRIGKDGVWVADLMKTHGVKTDLLNVDDKKPNGRAIIQVSASDNDNAIVLLPGTNHAISIDDADSAVGAFNKGDWVVMQNEINLDAANRVLDVAAKKGMVIVLNPAPCPSDFVKSVSMTNVDVLVLNSSEAASIANQLPTTTTGDSASTSSASSSPSELAGHLLRAVPNLKLVVITLGGDGAVACIRSHSSTTSAAAASSSASTTSTSSSASFAVQSISAPALANCKLVDTTGAGDTFVGFFVASLIKTLTARCGGGGGAASSAAKLQDVLTADVVRQALTMGTTAGGMACETHGAMPSVPLWADVEKRAAQA</sequence>
<evidence type="ECO:0000256" key="1">
    <source>
        <dbReference type="ARBA" id="ARBA00022679"/>
    </source>
</evidence>
<dbReference type="HAMAP" id="MF_01987">
    <property type="entry name" value="Ribokinase"/>
    <property type="match status" value="1"/>
</dbReference>
<dbReference type="EC" id="2.7.1.15" evidence="9"/>
<proteinExistence type="inferred from homology"/>
<keyword evidence="5 9" id="KW-0067">ATP-binding</keyword>
<dbReference type="CDD" id="cd01174">
    <property type="entry name" value="ribokinase"/>
    <property type="match status" value="1"/>
</dbReference>
<keyword evidence="6 9" id="KW-0460">Magnesium</keyword>
<keyword evidence="12" id="KW-1185">Reference proteome</keyword>